<evidence type="ECO:0000256" key="9">
    <source>
        <dbReference type="ARBA" id="ARBA00022989"/>
    </source>
</evidence>
<evidence type="ECO:0000256" key="4">
    <source>
        <dbReference type="ARBA" id="ARBA00022692"/>
    </source>
</evidence>
<evidence type="ECO:0000313" key="17">
    <source>
        <dbReference type="Proteomes" id="UP001341840"/>
    </source>
</evidence>
<dbReference type="InterPro" id="IPR008271">
    <property type="entry name" value="Ser/Thr_kinase_AS"/>
</dbReference>
<keyword evidence="11" id="KW-0325">Glycoprotein</keyword>
<dbReference type="Gene3D" id="1.10.510.10">
    <property type="entry name" value="Transferase(Phosphotransferase) domain 1"/>
    <property type="match status" value="1"/>
</dbReference>
<keyword evidence="2 13" id="KW-0723">Serine/threonine-protein kinase</keyword>
<dbReference type="PANTHER" id="PTHR27009">
    <property type="entry name" value="RUST RESISTANCE KINASE LR10-RELATED"/>
    <property type="match status" value="1"/>
</dbReference>
<feature type="signal peptide" evidence="14">
    <location>
        <begin position="1"/>
        <end position="16"/>
    </location>
</feature>
<evidence type="ECO:0000256" key="12">
    <source>
        <dbReference type="PROSITE-ProRule" id="PRU10141"/>
    </source>
</evidence>
<evidence type="ECO:0000256" key="7">
    <source>
        <dbReference type="ARBA" id="ARBA00022777"/>
    </source>
</evidence>
<dbReference type="InterPro" id="IPR017441">
    <property type="entry name" value="Protein_kinase_ATP_BS"/>
</dbReference>
<dbReference type="SUPFAM" id="SSF56112">
    <property type="entry name" value="Protein kinase-like (PK-like)"/>
    <property type="match status" value="1"/>
</dbReference>
<keyword evidence="5 14" id="KW-0732">Signal</keyword>
<dbReference type="Pfam" id="PF07714">
    <property type="entry name" value="PK_Tyr_Ser-Thr"/>
    <property type="match status" value="1"/>
</dbReference>
<dbReference type="Gene3D" id="3.30.200.20">
    <property type="entry name" value="Phosphorylase Kinase, domain 1"/>
    <property type="match status" value="1"/>
</dbReference>
<dbReference type="InterPro" id="IPR000719">
    <property type="entry name" value="Prot_kinase_dom"/>
</dbReference>
<comment type="similarity">
    <text evidence="13">Belongs to the protein kinase superfamily.</text>
</comment>
<keyword evidence="6 12" id="KW-0547">Nucleotide-binding</keyword>
<comment type="subcellular location">
    <subcellularLocation>
        <location evidence="1">Membrane</location>
        <topology evidence="1">Single-pass type I membrane protein</topology>
    </subcellularLocation>
</comment>
<evidence type="ECO:0000256" key="8">
    <source>
        <dbReference type="ARBA" id="ARBA00022840"/>
    </source>
</evidence>
<dbReference type="InterPro" id="IPR045874">
    <property type="entry name" value="LRK10/LRL21-25-like"/>
</dbReference>
<evidence type="ECO:0000256" key="13">
    <source>
        <dbReference type="RuleBase" id="RU000304"/>
    </source>
</evidence>
<evidence type="ECO:0000256" key="3">
    <source>
        <dbReference type="ARBA" id="ARBA00022679"/>
    </source>
</evidence>
<organism evidence="16 17">
    <name type="scientific">Stylosanthes scabra</name>
    <dbReference type="NCBI Taxonomy" id="79078"/>
    <lineage>
        <taxon>Eukaryota</taxon>
        <taxon>Viridiplantae</taxon>
        <taxon>Streptophyta</taxon>
        <taxon>Embryophyta</taxon>
        <taxon>Tracheophyta</taxon>
        <taxon>Spermatophyta</taxon>
        <taxon>Magnoliopsida</taxon>
        <taxon>eudicotyledons</taxon>
        <taxon>Gunneridae</taxon>
        <taxon>Pentapetalae</taxon>
        <taxon>rosids</taxon>
        <taxon>fabids</taxon>
        <taxon>Fabales</taxon>
        <taxon>Fabaceae</taxon>
        <taxon>Papilionoideae</taxon>
        <taxon>50 kb inversion clade</taxon>
        <taxon>dalbergioids sensu lato</taxon>
        <taxon>Dalbergieae</taxon>
        <taxon>Pterocarpus clade</taxon>
        <taxon>Stylosanthes</taxon>
    </lineage>
</organism>
<evidence type="ECO:0000256" key="2">
    <source>
        <dbReference type="ARBA" id="ARBA00022527"/>
    </source>
</evidence>
<evidence type="ECO:0000256" key="11">
    <source>
        <dbReference type="ARBA" id="ARBA00023180"/>
    </source>
</evidence>
<keyword evidence="9" id="KW-1133">Transmembrane helix</keyword>
<dbReference type="EMBL" id="JASCZI010272948">
    <property type="protein sequence ID" value="MED6223894.1"/>
    <property type="molecule type" value="Genomic_DNA"/>
</dbReference>
<evidence type="ECO:0000256" key="5">
    <source>
        <dbReference type="ARBA" id="ARBA00022729"/>
    </source>
</evidence>
<name>A0ABU6ZPF8_9FABA</name>
<sequence>MLTGVIAAVIAGLLLATSCFICKSSRWQEQSCLPRNGNRDIETFLRNHGELILKRYKFSDVKKMTNSFKVKLGQGGFGTVYKGNLPNGSNVAVKMLKQSKGNGEEEFINEVTSISRASHVNVVNLLGFCLEGHKKVLIYEFMCNGSLDRFIDKEEPITTPLLSWDNLYQIAIGIARGLEYLHRGCNTQILHFDIKPHNILLNENFCPKISDFGLAKLCPRKESHISISAARGTIGYIAPEVGNRYLGRVSHKSDVYSYGMMLIEMVGMKENSKIAETSQTSEMYFPEWICKWLERGTEVGPNDGELSMEENDVVKKMTVVGLWCIQQIPKDRPTMSKVVEMLEGSMDSLEMPPKPVLSSPARVMATESSSIVSVVESSTSVT</sequence>
<dbReference type="InterPro" id="IPR001245">
    <property type="entry name" value="Ser-Thr/Tyr_kinase_cat_dom"/>
</dbReference>
<keyword evidence="3" id="KW-0808">Transferase</keyword>
<evidence type="ECO:0000256" key="1">
    <source>
        <dbReference type="ARBA" id="ARBA00004479"/>
    </source>
</evidence>
<dbReference type="PROSITE" id="PS00107">
    <property type="entry name" value="PROTEIN_KINASE_ATP"/>
    <property type="match status" value="1"/>
</dbReference>
<keyword evidence="10" id="KW-0472">Membrane</keyword>
<comment type="caution">
    <text evidence="16">The sequence shown here is derived from an EMBL/GenBank/DDBJ whole genome shotgun (WGS) entry which is preliminary data.</text>
</comment>
<keyword evidence="4" id="KW-0812">Transmembrane</keyword>
<feature type="domain" description="Protein kinase" evidence="15">
    <location>
        <begin position="66"/>
        <end position="357"/>
    </location>
</feature>
<keyword evidence="7" id="KW-0418">Kinase</keyword>
<evidence type="ECO:0000256" key="14">
    <source>
        <dbReference type="SAM" id="SignalP"/>
    </source>
</evidence>
<evidence type="ECO:0000256" key="10">
    <source>
        <dbReference type="ARBA" id="ARBA00023136"/>
    </source>
</evidence>
<dbReference type="Proteomes" id="UP001341840">
    <property type="component" value="Unassembled WGS sequence"/>
</dbReference>
<protein>
    <recommendedName>
        <fullName evidence="15">Protein kinase domain-containing protein</fullName>
    </recommendedName>
</protein>
<evidence type="ECO:0000256" key="6">
    <source>
        <dbReference type="ARBA" id="ARBA00022741"/>
    </source>
</evidence>
<dbReference type="SMART" id="SM00220">
    <property type="entry name" value="S_TKc"/>
    <property type="match status" value="1"/>
</dbReference>
<evidence type="ECO:0000259" key="15">
    <source>
        <dbReference type="PROSITE" id="PS50011"/>
    </source>
</evidence>
<keyword evidence="17" id="KW-1185">Reference proteome</keyword>
<dbReference type="PROSITE" id="PS00108">
    <property type="entry name" value="PROTEIN_KINASE_ST"/>
    <property type="match status" value="1"/>
</dbReference>
<reference evidence="16 17" key="1">
    <citation type="journal article" date="2023" name="Plants (Basel)">
        <title>Bridging the Gap: Combining Genomics and Transcriptomics Approaches to Understand Stylosanthes scabra, an Orphan Legume from the Brazilian Caatinga.</title>
        <authorList>
            <person name="Ferreira-Neto J.R.C."/>
            <person name="da Silva M.D."/>
            <person name="Binneck E."/>
            <person name="de Melo N.F."/>
            <person name="da Silva R.H."/>
            <person name="de Melo A.L.T.M."/>
            <person name="Pandolfi V."/>
            <person name="Bustamante F.O."/>
            <person name="Brasileiro-Vidal A.C."/>
            <person name="Benko-Iseppon A.M."/>
        </authorList>
    </citation>
    <scope>NUCLEOTIDE SEQUENCE [LARGE SCALE GENOMIC DNA]</scope>
    <source>
        <tissue evidence="16">Leaves</tissue>
    </source>
</reference>
<proteinExistence type="inferred from homology"/>
<feature type="binding site" evidence="12">
    <location>
        <position position="94"/>
    </location>
    <ligand>
        <name>ATP</name>
        <dbReference type="ChEBI" id="CHEBI:30616"/>
    </ligand>
</feature>
<dbReference type="PROSITE" id="PS50011">
    <property type="entry name" value="PROTEIN_KINASE_DOM"/>
    <property type="match status" value="1"/>
</dbReference>
<keyword evidence="8 12" id="KW-0067">ATP-binding</keyword>
<evidence type="ECO:0000313" key="16">
    <source>
        <dbReference type="EMBL" id="MED6223894.1"/>
    </source>
</evidence>
<accession>A0ABU6ZPF8</accession>
<feature type="chain" id="PRO_5046434049" description="Protein kinase domain-containing protein" evidence="14">
    <location>
        <begin position="17"/>
        <end position="382"/>
    </location>
</feature>
<dbReference type="InterPro" id="IPR011009">
    <property type="entry name" value="Kinase-like_dom_sf"/>
</dbReference>
<gene>
    <name evidence="16" type="ORF">PIB30_078536</name>
</gene>